<dbReference type="Proteomes" id="UP001161247">
    <property type="component" value="Chromosome 9"/>
</dbReference>
<organism evidence="2 3">
    <name type="scientific">Oldenlandia corymbosa var. corymbosa</name>
    <dbReference type="NCBI Taxonomy" id="529605"/>
    <lineage>
        <taxon>Eukaryota</taxon>
        <taxon>Viridiplantae</taxon>
        <taxon>Streptophyta</taxon>
        <taxon>Embryophyta</taxon>
        <taxon>Tracheophyta</taxon>
        <taxon>Spermatophyta</taxon>
        <taxon>Magnoliopsida</taxon>
        <taxon>eudicotyledons</taxon>
        <taxon>Gunneridae</taxon>
        <taxon>Pentapetalae</taxon>
        <taxon>asterids</taxon>
        <taxon>lamiids</taxon>
        <taxon>Gentianales</taxon>
        <taxon>Rubiaceae</taxon>
        <taxon>Rubioideae</taxon>
        <taxon>Spermacoceae</taxon>
        <taxon>Hedyotis-Oldenlandia complex</taxon>
        <taxon>Oldenlandia</taxon>
    </lineage>
</organism>
<dbReference type="InterPro" id="IPR052591">
    <property type="entry name" value="CML21-like"/>
</dbReference>
<name>A0AAV1EDF1_OLDCO</name>
<dbReference type="Pfam" id="PF13499">
    <property type="entry name" value="EF-hand_7"/>
    <property type="match status" value="1"/>
</dbReference>
<evidence type="ECO:0000313" key="2">
    <source>
        <dbReference type="EMBL" id="CAI9117757.1"/>
    </source>
</evidence>
<dbReference type="AlphaFoldDB" id="A0AAV1EDF1"/>
<keyword evidence="3" id="KW-1185">Reference proteome</keyword>
<dbReference type="InterPro" id="IPR002048">
    <property type="entry name" value="EF_hand_dom"/>
</dbReference>
<accession>A0AAV1EDF1</accession>
<dbReference type="PANTHER" id="PTHR23064">
    <property type="entry name" value="TROPONIN"/>
    <property type="match status" value="1"/>
</dbReference>
<dbReference type="SUPFAM" id="SSF47473">
    <property type="entry name" value="EF-hand"/>
    <property type="match status" value="1"/>
</dbReference>
<dbReference type="PROSITE" id="PS50222">
    <property type="entry name" value="EF_HAND_2"/>
    <property type="match status" value="1"/>
</dbReference>
<dbReference type="CDD" id="cd00051">
    <property type="entry name" value="EFh"/>
    <property type="match status" value="1"/>
</dbReference>
<evidence type="ECO:0000259" key="1">
    <source>
        <dbReference type="PROSITE" id="PS50222"/>
    </source>
</evidence>
<dbReference type="GO" id="GO:0005509">
    <property type="term" value="F:calcium ion binding"/>
    <property type="evidence" value="ECO:0007669"/>
    <property type="project" value="InterPro"/>
</dbReference>
<sequence>MFCCQRSESKYERLDSRLQKRMIEIKRRSSQESNFRSINAIILKFPKFKEGLQEIRNVFEQCDEDKNEIIDRAELRKCLQKLQLTISEEEIDDLFNACDIDENEGIRLNEFTVLLCLIYVLSVPSDSSHNKLKILTPQLEGTFRTIIEAFLFLDKSGHGKLNKKDVVKALNDASPWERSPSHVTRTRFKEMDWHRKGKVGFREFLFAFIKWIGIESESDDEEIYIESLPET</sequence>
<feature type="domain" description="EF-hand" evidence="1">
    <location>
        <begin position="50"/>
        <end position="85"/>
    </location>
</feature>
<reference evidence="2" key="1">
    <citation type="submission" date="2023-03" db="EMBL/GenBank/DDBJ databases">
        <authorList>
            <person name="Julca I."/>
        </authorList>
    </citation>
    <scope>NUCLEOTIDE SEQUENCE</scope>
</reference>
<dbReference type="EMBL" id="OX459126">
    <property type="protein sequence ID" value="CAI9117757.1"/>
    <property type="molecule type" value="Genomic_DNA"/>
</dbReference>
<dbReference type="Gene3D" id="1.10.238.10">
    <property type="entry name" value="EF-hand"/>
    <property type="match status" value="1"/>
</dbReference>
<proteinExistence type="predicted"/>
<protein>
    <submittedName>
        <fullName evidence="2">OLC1v1019239C1</fullName>
    </submittedName>
</protein>
<dbReference type="InterPro" id="IPR011992">
    <property type="entry name" value="EF-hand-dom_pair"/>
</dbReference>
<evidence type="ECO:0000313" key="3">
    <source>
        <dbReference type="Proteomes" id="UP001161247"/>
    </source>
</evidence>
<dbReference type="SMART" id="SM00054">
    <property type="entry name" value="EFh"/>
    <property type="match status" value="3"/>
</dbReference>
<gene>
    <name evidence="2" type="ORF">OLC1_LOCUS23769</name>
</gene>